<dbReference type="Pfam" id="PF00582">
    <property type="entry name" value="Usp"/>
    <property type="match status" value="1"/>
</dbReference>
<evidence type="ECO:0000259" key="2">
    <source>
        <dbReference type="Pfam" id="PF00582"/>
    </source>
</evidence>
<dbReference type="STRING" id="47312.SAMN04489765_1852"/>
<dbReference type="PANTHER" id="PTHR46268">
    <property type="entry name" value="STRESS RESPONSE PROTEIN NHAX"/>
    <property type="match status" value="1"/>
</dbReference>
<evidence type="ECO:0000256" key="1">
    <source>
        <dbReference type="ARBA" id="ARBA00008791"/>
    </source>
</evidence>
<dbReference type="EMBL" id="FNLF01000002">
    <property type="protein sequence ID" value="SDQ79009.1"/>
    <property type="molecule type" value="Genomic_DNA"/>
</dbReference>
<dbReference type="PANTHER" id="PTHR46268:SF6">
    <property type="entry name" value="UNIVERSAL STRESS PROTEIN UP12"/>
    <property type="match status" value="1"/>
</dbReference>
<organism evidence="3 4">
    <name type="scientific">Tsukamurella pulmonis</name>
    <dbReference type="NCBI Taxonomy" id="47312"/>
    <lineage>
        <taxon>Bacteria</taxon>
        <taxon>Bacillati</taxon>
        <taxon>Actinomycetota</taxon>
        <taxon>Actinomycetes</taxon>
        <taxon>Mycobacteriales</taxon>
        <taxon>Tsukamurellaceae</taxon>
        <taxon>Tsukamurella</taxon>
    </lineage>
</organism>
<dbReference type="RefSeq" id="WP_068535626.1">
    <property type="nucleotide sequence ID" value="NZ_AP025457.1"/>
</dbReference>
<dbReference type="CDD" id="cd00293">
    <property type="entry name" value="USP-like"/>
    <property type="match status" value="1"/>
</dbReference>
<dbReference type="PRINTS" id="PR01438">
    <property type="entry name" value="UNVRSLSTRESS"/>
</dbReference>
<feature type="domain" description="UspA" evidence="2">
    <location>
        <begin position="48"/>
        <end position="116"/>
    </location>
</feature>
<dbReference type="OrthoDB" id="5419113at2"/>
<dbReference type="InterPro" id="IPR006015">
    <property type="entry name" value="Universal_stress_UspA"/>
</dbReference>
<dbReference type="SUPFAM" id="SSF52402">
    <property type="entry name" value="Adenine nucleotide alpha hydrolases-like"/>
    <property type="match status" value="1"/>
</dbReference>
<gene>
    <name evidence="3" type="ORF">SAMN04489765_1852</name>
</gene>
<dbReference type="AlphaFoldDB" id="A0A1H1DRW9"/>
<sequence length="120" mass="12389">MTILVAHSTTPESAAALEAAYGEAVRRPGEPVVVFLLDGDAPDLSEATARGLTVTVERPKEFEKDPVGGLVDAATALDASVLVIGIKHRTATGKLLFGSSAQRILLDATCPVLAVKVPQG</sequence>
<dbReference type="InterPro" id="IPR014729">
    <property type="entry name" value="Rossmann-like_a/b/a_fold"/>
</dbReference>
<dbReference type="InterPro" id="IPR006016">
    <property type="entry name" value="UspA"/>
</dbReference>
<name>A0A1H1DRW9_9ACTN</name>
<reference evidence="4" key="1">
    <citation type="submission" date="2016-10" db="EMBL/GenBank/DDBJ databases">
        <authorList>
            <person name="Varghese N."/>
            <person name="Submissions S."/>
        </authorList>
    </citation>
    <scope>NUCLEOTIDE SEQUENCE [LARGE SCALE GENOMIC DNA]</scope>
    <source>
        <strain evidence="4">DSM 44142</strain>
    </source>
</reference>
<evidence type="ECO:0000313" key="3">
    <source>
        <dbReference type="EMBL" id="SDQ79009.1"/>
    </source>
</evidence>
<keyword evidence="4" id="KW-1185">Reference proteome</keyword>
<dbReference type="Proteomes" id="UP000183053">
    <property type="component" value="Unassembled WGS sequence"/>
</dbReference>
<accession>A0A1H1DRW9</accession>
<evidence type="ECO:0000313" key="4">
    <source>
        <dbReference type="Proteomes" id="UP000183053"/>
    </source>
</evidence>
<proteinExistence type="inferred from homology"/>
<comment type="similarity">
    <text evidence="1">Belongs to the universal stress protein A family.</text>
</comment>
<dbReference type="Gene3D" id="3.40.50.620">
    <property type="entry name" value="HUPs"/>
    <property type="match status" value="1"/>
</dbReference>
<protein>
    <submittedName>
        <fullName evidence="3">Universal stress protein family protein</fullName>
    </submittedName>
</protein>